<sequence length="155" mass="17439">MKAKKKTLAVILVLGGIVGMYLILNAYIVLDRTDQELGIYEFLELDADAELVVEGTGTHDIHGELVSTKLKIIRVNWNKSGQDFVEGQVIEAKEYLVVYKNRQVSEIGFIPGRSLYGMGTSYKSITEGEQRTIHVSVRKAENMIRVLPEELVKKK</sequence>
<organism evidence="2 3">
    <name type="scientific">Paenibacillus filicis</name>
    <dbReference type="NCBI Taxonomy" id="669464"/>
    <lineage>
        <taxon>Bacteria</taxon>
        <taxon>Bacillati</taxon>
        <taxon>Bacillota</taxon>
        <taxon>Bacilli</taxon>
        <taxon>Bacillales</taxon>
        <taxon>Paenibacillaceae</taxon>
        <taxon>Paenibacillus</taxon>
    </lineage>
</organism>
<evidence type="ECO:0000256" key="1">
    <source>
        <dbReference type="SAM" id="Phobius"/>
    </source>
</evidence>
<name>A0ABU9DFR4_9BACL</name>
<proteinExistence type="predicted"/>
<evidence type="ECO:0000313" key="2">
    <source>
        <dbReference type="EMBL" id="MEK8127717.1"/>
    </source>
</evidence>
<comment type="caution">
    <text evidence="2">The sequence shown here is derived from an EMBL/GenBank/DDBJ whole genome shotgun (WGS) entry which is preliminary data.</text>
</comment>
<protein>
    <submittedName>
        <fullName evidence="2">Uncharacterized protein</fullName>
    </submittedName>
</protein>
<dbReference type="RefSeq" id="WP_341414768.1">
    <property type="nucleotide sequence ID" value="NZ_JBBPCC010000003.1"/>
</dbReference>
<accession>A0ABU9DFR4</accession>
<keyword evidence="3" id="KW-1185">Reference proteome</keyword>
<reference evidence="2 3" key="1">
    <citation type="submission" date="2024-04" db="EMBL/GenBank/DDBJ databases">
        <title>draft genome sequnece of Paenibacillus filicis.</title>
        <authorList>
            <person name="Kim D.-U."/>
        </authorList>
    </citation>
    <scope>NUCLEOTIDE SEQUENCE [LARGE SCALE GENOMIC DNA]</scope>
    <source>
        <strain evidence="2 3">KACC14197</strain>
    </source>
</reference>
<dbReference type="EMBL" id="JBBPCC010000003">
    <property type="protein sequence ID" value="MEK8127717.1"/>
    <property type="molecule type" value="Genomic_DNA"/>
</dbReference>
<keyword evidence="1" id="KW-0812">Transmembrane</keyword>
<gene>
    <name evidence="2" type="ORF">WMW72_07270</name>
</gene>
<feature type="transmembrane region" description="Helical" evidence="1">
    <location>
        <begin position="7"/>
        <end position="30"/>
    </location>
</feature>
<keyword evidence="1" id="KW-0472">Membrane</keyword>
<evidence type="ECO:0000313" key="3">
    <source>
        <dbReference type="Proteomes" id="UP001469365"/>
    </source>
</evidence>
<keyword evidence="1" id="KW-1133">Transmembrane helix</keyword>
<dbReference type="Proteomes" id="UP001469365">
    <property type="component" value="Unassembled WGS sequence"/>
</dbReference>